<accession>A0A0D3FCK0</accession>
<organism evidence="7">
    <name type="scientific">Oryza barthii</name>
    <dbReference type="NCBI Taxonomy" id="65489"/>
    <lineage>
        <taxon>Eukaryota</taxon>
        <taxon>Viridiplantae</taxon>
        <taxon>Streptophyta</taxon>
        <taxon>Embryophyta</taxon>
        <taxon>Tracheophyta</taxon>
        <taxon>Spermatophyta</taxon>
        <taxon>Magnoliopsida</taxon>
        <taxon>Liliopsida</taxon>
        <taxon>Poales</taxon>
        <taxon>Poaceae</taxon>
        <taxon>BOP clade</taxon>
        <taxon>Oryzoideae</taxon>
        <taxon>Oryzeae</taxon>
        <taxon>Oryzinae</taxon>
        <taxon>Oryza</taxon>
    </lineage>
</organism>
<dbReference type="Proteomes" id="UP000026960">
    <property type="component" value="Chromosome 3"/>
</dbReference>
<dbReference type="PaxDb" id="65489-OBART03G00050.1"/>
<evidence type="ECO:0000256" key="3">
    <source>
        <dbReference type="ARBA" id="ARBA00022989"/>
    </source>
</evidence>
<dbReference type="GO" id="GO:0071763">
    <property type="term" value="P:nuclear membrane organization"/>
    <property type="evidence" value="ECO:0007669"/>
    <property type="project" value="TreeGrafter"/>
</dbReference>
<dbReference type="Gene3D" id="1.10.10.1180">
    <property type="entry name" value="MAN1, winged-helix domain"/>
    <property type="match status" value="1"/>
</dbReference>
<evidence type="ECO:0000256" key="6">
    <source>
        <dbReference type="SAM" id="MobiDB-lite"/>
    </source>
</evidence>
<evidence type="ECO:0000256" key="1">
    <source>
        <dbReference type="ARBA" id="ARBA00004540"/>
    </source>
</evidence>
<keyword evidence="8" id="KW-1185">Reference proteome</keyword>
<reference evidence="7" key="2">
    <citation type="submission" date="2015-03" db="UniProtKB">
        <authorList>
            <consortium name="EnsemblPlants"/>
        </authorList>
    </citation>
    <scope>IDENTIFICATION</scope>
</reference>
<dbReference type="GO" id="GO:0005637">
    <property type="term" value="C:nuclear inner membrane"/>
    <property type="evidence" value="ECO:0007669"/>
    <property type="project" value="UniProtKB-SubCell"/>
</dbReference>
<keyword evidence="2" id="KW-0812">Transmembrane</keyword>
<dbReference type="InterPro" id="IPR041885">
    <property type="entry name" value="MAN1_winged_helix_dom"/>
</dbReference>
<keyword evidence="4" id="KW-0472">Membrane</keyword>
<dbReference type="PANTHER" id="PTHR47808:SF2">
    <property type="entry name" value="LEM DOMAIN-CONTAINING PROTEIN 2"/>
    <property type="match status" value="1"/>
</dbReference>
<evidence type="ECO:0008006" key="9">
    <source>
        <dbReference type="Google" id="ProtNLM"/>
    </source>
</evidence>
<dbReference type="GO" id="GO:0003682">
    <property type="term" value="F:chromatin binding"/>
    <property type="evidence" value="ECO:0007669"/>
    <property type="project" value="InterPro"/>
</dbReference>
<sequence length="406" mass="44638">MPMPSRARRRSKSRWPLGEPPPGLFPARDDLLRLLAVVSIAAAAAAACSLLNRRPKPLCDSGGAAYTHHDSCQPCPPHGRCVDGNLECVQGFNKYGNLCIEDGLVSQTATKILLERRICDPYARALCGQPAKILFQELDILNMADELLSKGFVGLSQDGAKVAKIKVLDSARAFFEKTFSSDGVEEFKCPDLVAELYRPLTCQIRQWISRNIMSVTAFGVLHCSGFFGVFTRDKHCQRGPNKYMLSTSIHFSGAIHLYVSSSTISFTFSKHEGGGGCGERWILSFVQKKVVCEVLEDNAIDAKIGNSECEPWVVTSWLRDHLLVPQERRNAFLWKKVEELILEDSRIDQYPKVVKGESKVVYEWQASGSLSGKKKVKKMQGVAAGKSRADGAAGGAIKLAEELDAG</sequence>
<dbReference type="eggNOG" id="ENOG502QSU0">
    <property type="taxonomic scope" value="Eukaryota"/>
</dbReference>
<feature type="compositionally biased region" description="Basic residues" evidence="6">
    <location>
        <begin position="1"/>
        <end position="13"/>
    </location>
</feature>
<evidence type="ECO:0000313" key="7">
    <source>
        <dbReference type="EnsemblPlants" id="OBART03G00050.1"/>
    </source>
</evidence>
<dbReference type="GO" id="GO:0005783">
    <property type="term" value="C:endoplasmic reticulum"/>
    <property type="evidence" value="ECO:0007669"/>
    <property type="project" value="TreeGrafter"/>
</dbReference>
<evidence type="ECO:0000256" key="5">
    <source>
        <dbReference type="ARBA" id="ARBA00023242"/>
    </source>
</evidence>
<dbReference type="GO" id="GO:0034399">
    <property type="term" value="C:nuclear periphery"/>
    <property type="evidence" value="ECO:0007669"/>
    <property type="project" value="TreeGrafter"/>
</dbReference>
<evidence type="ECO:0000256" key="4">
    <source>
        <dbReference type="ARBA" id="ARBA00023136"/>
    </source>
</evidence>
<proteinExistence type="predicted"/>
<evidence type="ECO:0000313" key="8">
    <source>
        <dbReference type="Proteomes" id="UP000026960"/>
    </source>
</evidence>
<dbReference type="InterPro" id="IPR044780">
    <property type="entry name" value="Heh2/Src1"/>
</dbReference>
<evidence type="ECO:0000256" key="2">
    <source>
        <dbReference type="ARBA" id="ARBA00022692"/>
    </source>
</evidence>
<dbReference type="Gramene" id="OBART03G00050.1">
    <property type="protein sequence ID" value="OBART03G00050.1"/>
    <property type="gene ID" value="OBART03G00050"/>
</dbReference>
<feature type="region of interest" description="Disordered" evidence="6">
    <location>
        <begin position="1"/>
        <end position="20"/>
    </location>
</feature>
<protein>
    <recommendedName>
        <fullName evidence="9">Man1/Src1 C-terminal domain-containing protein</fullName>
    </recommendedName>
</protein>
<dbReference type="AlphaFoldDB" id="A0A0D3FCK0"/>
<name>A0A0D3FCK0_9ORYZ</name>
<keyword evidence="5" id="KW-0539">Nucleus</keyword>
<comment type="subcellular location">
    <subcellularLocation>
        <location evidence="1">Nucleus inner membrane</location>
    </subcellularLocation>
</comment>
<reference evidence="7" key="1">
    <citation type="journal article" date="2009" name="Rice">
        <title>De Novo Next Generation Sequencing of Plant Genomes.</title>
        <authorList>
            <person name="Rounsley S."/>
            <person name="Marri P.R."/>
            <person name="Yu Y."/>
            <person name="He R."/>
            <person name="Sisneros N."/>
            <person name="Goicoechea J.L."/>
            <person name="Lee S.J."/>
            <person name="Angelova A."/>
            <person name="Kudrna D."/>
            <person name="Luo M."/>
            <person name="Affourtit J."/>
            <person name="Desany B."/>
            <person name="Knight J."/>
            <person name="Niazi F."/>
            <person name="Egholm M."/>
            <person name="Wing R.A."/>
        </authorList>
    </citation>
    <scope>NUCLEOTIDE SEQUENCE [LARGE SCALE GENOMIC DNA]</scope>
    <source>
        <strain evidence="7">cv. IRGC 105608</strain>
    </source>
</reference>
<dbReference type="EnsemblPlants" id="OBART03G00050.1">
    <property type="protein sequence ID" value="OBART03G00050.1"/>
    <property type="gene ID" value="OBART03G00050"/>
</dbReference>
<dbReference type="PANTHER" id="PTHR47808">
    <property type="entry name" value="INNER NUCLEAR MEMBRANE PROTEIN HEH2-RELATED"/>
    <property type="match status" value="1"/>
</dbReference>
<keyword evidence="3" id="KW-1133">Transmembrane helix</keyword>
<dbReference type="STRING" id="65489.A0A0D3FCK0"/>